<sequence length="131" mass="13819">MTVLSDPDGALAPVARTTADPGLVGPFQVRTPLISSANNGRELVDADGFAVTGVIEPGTDFYLRQAPDTPGITLTAKTVGDLHGRVLTGVALDEASHRSISVALAIPTEMNIEFEISWQAKAWSYVVGDNR</sequence>
<proteinExistence type="predicted"/>
<accession>A0ABM7STS0</accession>
<gene>
    <name evidence="1" type="ORF">MTY59_36210</name>
</gene>
<organism evidence="1 2">
    <name type="scientific">Mycobacterium senriense</name>
    <dbReference type="NCBI Taxonomy" id="2775496"/>
    <lineage>
        <taxon>Bacteria</taxon>
        <taxon>Bacillati</taxon>
        <taxon>Actinomycetota</taxon>
        <taxon>Actinomycetes</taxon>
        <taxon>Mycobacteriales</taxon>
        <taxon>Mycobacteriaceae</taxon>
        <taxon>Mycobacterium</taxon>
        <taxon>Mycobacterium avium complex (MAC)</taxon>
    </lineage>
</organism>
<keyword evidence="2" id="KW-1185">Reference proteome</keyword>
<evidence type="ECO:0000313" key="1">
    <source>
        <dbReference type="EMBL" id="BCZ23766.1"/>
    </source>
</evidence>
<protein>
    <submittedName>
        <fullName evidence="1">Uncharacterized protein</fullName>
    </submittedName>
</protein>
<reference evidence="1 2" key="1">
    <citation type="submission" date="2021-07" db="EMBL/GenBank/DDBJ databases">
        <title>Complete genome sequence of nontuberculous Mycobacterium sp. TY59.</title>
        <authorList>
            <person name="Fukushima K."/>
        </authorList>
    </citation>
    <scope>NUCLEOTIDE SEQUENCE [LARGE SCALE GENOMIC DNA]</scope>
    <source>
        <strain evidence="1 2">TY59</strain>
    </source>
</reference>
<evidence type="ECO:0000313" key="2">
    <source>
        <dbReference type="Proteomes" id="UP000826012"/>
    </source>
</evidence>
<dbReference type="EMBL" id="AP024828">
    <property type="protein sequence ID" value="BCZ23766.1"/>
    <property type="molecule type" value="Genomic_DNA"/>
</dbReference>
<name>A0ABM7STS0_9MYCO</name>
<dbReference type="RefSeq" id="WP_250160591.1">
    <property type="nucleotide sequence ID" value="NZ_AP024828.1"/>
</dbReference>
<dbReference type="Proteomes" id="UP000826012">
    <property type="component" value="Chromosome"/>
</dbReference>